<feature type="transmembrane region" description="Helical" evidence="1">
    <location>
        <begin position="6"/>
        <end position="28"/>
    </location>
</feature>
<protein>
    <submittedName>
        <fullName evidence="2">Uncharacterized protein DUF3592</fullName>
    </submittedName>
</protein>
<dbReference type="AlphaFoldDB" id="A0A3N4R6C6"/>
<keyword evidence="1" id="KW-1133">Transmembrane helix</keyword>
<proteinExistence type="predicted"/>
<dbReference type="Proteomes" id="UP000266906">
    <property type="component" value="Unassembled WGS sequence"/>
</dbReference>
<organism evidence="2 3">
    <name type="scientific">Kitasatospora cineracea</name>
    <dbReference type="NCBI Taxonomy" id="88074"/>
    <lineage>
        <taxon>Bacteria</taxon>
        <taxon>Bacillati</taxon>
        <taxon>Actinomycetota</taxon>
        <taxon>Actinomycetes</taxon>
        <taxon>Kitasatosporales</taxon>
        <taxon>Streptomycetaceae</taxon>
        <taxon>Kitasatospora</taxon>
    </lineage>
</organism>
<dbReference type="EMBL" id="RKQG01000002">
    <property type="protein sequence ID" value="RPE29083.1"/>
    <property type="molecule type" value="Genomic_DNA"/>
</dbReference>
<name>A0A3N4R6C6_9ACTN</name>
<dbReference type="RefSeq" id="WP_123820691.1">
    <property type="nucleotide sequence ID" value="NZ_RKQG01000002.1"/>
</dbReference>
<evidence type="ECO:0000313" key="3">
    <source>
        <dbReference type="Proteomes" id="UP000266906"/>
    </source>
</evidence>
<evidence type="ECO:0000313" key="2">
    <source>
        <dbReference type="EMBL" id="RPE29083.1"/>
    </source>
</evidence>
<reference evidence="2 3" key="1">
    <citation type="submission" date="2018-11" db="EMBL/GenBank/DDBJ databases">
        <title>Sequencing the genomes of 1000 actinobacteria strains.</title>
        <authorList>
            <person name="Klenk H.-P."/>
        </authorList>
    </citation>
    <scope>NUCLEOTIDE SEQUENCE [LARGE SCALE GENOMIC DNA]</scope>
    <source>
        <strain evidence="2 3">DSM 44781</strain>
    </source>
</reference>
<keyword evidence="1" id="KW-0472">Membrane</keyword>
<gene>
    <name evidence="2" type="ORF">EDD38_6232</name>
</gene>
<sequence>MNWTDAAAGTAIGAAGLLLAALGTALAVQRLRHDARLRRLRAHGLTAEAEVLETYTSTHRHTETRQVHTDRRAVLGFRTADHLPVRVEDDGDTPRAVGDRIEVRYLPGRPEDALPADTVDRPRHVAALAALATLGALTGAAALLLAGALVAAFGTALATGGDLF</sequence>
<keyword evidence="1" id="KW-0812">Transmembrane</keyword>
<accession>A0A3N4R6C6</accession>
<evidence type="ECO:0000256" key="1">
    <source>
        <dbReference type="SAM" id="Phobius"/>
    </source>
</evidence>
<comment type="caution">
    <text evidence="2">The sequence shown here is derived from an EMBL/GenBank/DDBJ whole genome shotgun (WGS) entry which is preliminary data.</text>
</comment>
<keyword evidence="3" id="KW-1185">Reference proteome</keyword>
<feature type="transmembrane region" description="Helical" evidence="1">
    <location>
        <begin position="125"/>
        <end position="158"/>
    </location>
</feature>